<dbReference type="VEuPathDB" id="VectorBase:RPRC005898"/>
<dbReference type="GO" id="GO:0030719">
    <property type="term" value="P:P granule organization"/>
    <property type="evidence" value="ECO:0007669"/>
    <property type="project" value="TreeGrafter"/>
</dbReference>
<dbReference type="EMBL" id="ACPB03014848">
    <property type="status" value="NOT_ANNOTATED_CDS"/>
    <property type="molecule type" value="Genomic_DNA"/>
</dbReference>
<dbReference type="HOGENOM" id="CLU_1485645_0_0_1"/>
<dbReference type="PANTHER" id="PTHR22948:SF29">
    <property type="entry name" value="FI02030P-RELATED"/>
    <property type="match status" value="1"/>
</dbReference>
<dbReference type="PANTHER" id="PTHR22948">
    <property type="entry name" value="TUDOR DOMAIN CONTAINING PROTEIN"/>
    <property type="match status" value="1"/>
</dbReference>
<name>T1HPC4_RHOPR</name>
<dbReference type="InterPro" id="IPR050621">
    <property type="entry name" value="Tudor_domain_containing"/>
</dbReference>
<dbReference type="InterPro" id="IPR035437">
    <property type="entry name" value="SNase_OB-fold_sf"/>
</dbReference>
<keyword evidence="2" id="KW-1185">Reference proteome</keyword>
<dbReference type="GO" id="GO:0043186">
    <property type="term" value="C:P granule"/>
    <property type="evidence" value="ECO:0007669"/>
    <property type="project" value="TreeGrafter"/>
</dbReference>
<dbReference type="InterPro" id="IPR002999">
    <property type="entry name" value="Tudor"/>
</dbReference>
<dbReference type="Gene3D" id="2.40.50.90">
    <property type="match status" value="1"/>
</dbReference>
<dbReference type="Pfam" id="PF00567">
    <property type="entry name" value="TUDOR"/>
    <property type="match status" value="1"/>
</dbReference>
<sequence length="182" mass="20221">MIIEPLELIDVLSEVEVRFLDYGERLVFRKSEVCKLPQGFVNRLPFQAIECGLAGIKAVSGEEGTKEALNSFDDLTTTGDNLSSLSLKVIEIKKVAKTIGDSHYDVVLINTNGEHDIIINEEIVNLGLAEWEEDMKEIVSNVRKQQLAQKLKAETANSEDEISENQNCSYTAVAKLPPNNVE</sequence>
<proteinExistence type="predicted"/>
<organism evidence="1 2">
    <name type="scientific">Rhodnius prolixus</name>
    <name type="common">Triatomid bug</name>
    <dbReference type="NCBI Taxonomy" id="13249"/>
    <lineage>
        <taxon>Eukaryota</taxon>
        <taxon>Metazoa</taxon>
        <taxon>Ecdysozoa</taxon>
        <taxon>Arthropoda</taxon>
        <taxon>Hexapoda</taxon>
        <taxon>Insecta</taxon>
        <taxon>Pterygota</taxon>
        <taxon>Neoptera</taxon>
        <taxon>Paraneoptera</taxon>
        <taxon>Hemiptera</taxon>
        <taxon>Heteroptera</taxon>
        <taxon>Panheteroptera</taxon>
        <taxon>Cimicomorpha</taxon>
        <taxon>Reduviidae</taxon>
        <taxon>Triatominae</taxon>
        <taxon>Rhodnius</taxon>
    </lineage>
</organism>
<dbReference type="InParanoid" id="T1HPC4"/>
<dbReference type="EnsemblMetazoa" id="RPRC005898-RA">
    <property type="protein sequence ID" value="RPRC005898-PA"/>
    <property type="gene ID" value="RPRC005898"/>
</dbReference>
<dbReference type="STRING" id="13249.T1HPC4"/>
<evidence type="ECO:0000313" key="1">
    <source>
        <dbReference type="EnsemblMetazoa" id="RPRC005898-PA"/>
    </source>
</evidence>
<dbReference type="AlphaFoldDB" id="T1HPC4"/>
<protein>
    <submittedName>
        <fullName evidence="1">Tudor domain-containing protein</fullName>
    </submittedName>
</protein>
<dbReference type="Proteomes" id="UP000015103">
    <property type="component" value="Unassembled WGS sequence"/>
</dbReference>
<evidence type="ECO:0000313" key="2">
    <source>
        <dbReference type="Proteomes" id="UP000015103"/>
    </source>
</evidence>
<accession>T1HPC4</accession>
<dbReference type="GO" id="GO:0034587">
    <property type="term" value="P:piRNA processing"/>
    <property type="evidence" value="ECO:0007669"/>
    <property type="project" value="TreeGrafter"/>
</dbReference>
<reference evidence="1" key="1">
    <citation type="submission" date="2015-05" db="UniProtKB">
        <authorList>
            <consortium name="EnsemblMetazoa"/>
        </authorList>
    </citation>
    <scope>IDENTIFICATION</scope>
</reference>
<dbReference type="GO" id="GO:0007283">
    <property type="term" value="P:spermatogenesis"/>
    <property type="evidence" value="ECO:0007669"/>
    <property type="project" value="TreeGrafter"/>
</dbReference>
<dbReference type="SUPFAM" id="SSF63748">
    <property type="entry name" value="Tudor/PWWP/MBT"/>
    <property type="match status" value="1"/>
</dbReference>